<evidence type="ECO:0000313" key="2">
    <source>
        <dbReference type="Proteomes" id="UP001380953"/>
    </source>
</evidence>
<gene>
    <name evidence="1" type="ORF">WKI47_02355</name>
</gene>
<organism evidence="1 2">
    <name type="scientific">Saccharibacillus sacchari</name>
    <dbReference type="NCBI Taxonomy" id="456493"/>
    <lineage>
        <taxon>Bacteria</taxon>
        <taxon>Bacillati</taxon>
        <taxon>Bacillota</taxon>
        <taxon>Bacilli</taxon>
        <taxon>Bacillales</taxon>
        <taxon>Paenibacillaceae</taxon>
        <taxon>Saccharibacillus</taxon>
    </lineage>
</organism>
<sequence length="144" mass="16695">MYEFHGWASLRYHTHDTNEQLQEQGVQEFLAYLEQVDTSNLCHVHRYNGQDSFLISGMHNHIATYVTGIFDWIASRLPGSYGLLYIQDDEDSGGSWDHENEFIVWRLARGAVTREKDPFLSPYIPTVEDPYDPSTVDHAKSRED</sequence>
<comment type="caution">
    <text evidence="1">The sequence shown here is derived from an EMBL/GenBank/DDBJ whole genome shotgun (WGS) entry which is preliminary data.</text>
</comment>
<name>A0ACC6P755_9BACL</name>
<dbReference type="Proteomes" id="UP001380953">
    <property type="component" value="Unassembled WGS sequence"/>
</dbReference>
<accession>A0ACC6P755</accession>
<protein>
    <submittedName>
        <fullName evidence="1">Imm7 family immunity protein</fullName>
    </submittedName>
</protein>
<evidence type="ECO:0000313" key="1">
    <source>
        <dbReference type="EMBL" id="MEJ8302751.1"/>
    </source>
</evidence>
<dbReference type="EMBL" id="JBBKAR010000004">
    <property type="protein sequence ID" value="MEJ8302751.1"/>
    <property type="molecule type" value="Genomic_DNA"/>
</dbReference>
<keyword evidence="2" id="KW-1185">Reference proteome</keyword>
<reference evidence="1" key="1">
    <citation type="submission" date="2024-03" db="EMBL/GenBank/DDBJ databases">
        <title>Whole genome sequecning of epiphytes from Marcgravia umbellata leaves.</title>
        <authorList>
            <person name="Kumar G."/>
            <person name="Savka M.A."/>
        </authorList>
    </citation>
    <scope>NUCLEOTIDE SEQUENCE</scope>
    <source>
        <strain evidence="1">RIT_BL5</strain>
    </source>
</reference>
<proteinExistence type="predicted"/>